<dbReference type="Pfam" id="PF03591">
    <property type="entry name" value="AzlC"/>
    <property type="match status" value="1"/>
</dbReference>
<evidence type="ECO:0000313" key="10">
    <source>
        <dbReference type="Proteomes" id="UP000308037"/>
    </source>
</evidence>
<feature type="transmembrane region" description="Helical" evidence="8">
    <location>
        <begin position="16"/>
        <end position="34"/>
    </location>
</feature>
<evidence type="ECO:0000256" key="3">
    <source>
        <dbReference type="ARBA" id="ARBA00022448"/>
    </source>
</evidence>
<dbReference type="OrthoDB" id="213715at2157"/>
<keyword evidence="5 8" id="KW-0812">Transmembrane</keyword>
<dbReference type="PANTHER" id="PTHR34979:SF1">
    <property type="entry name" value="INNER MEMBRANE PROTEIN YGAZ"/>
    <property type="match status" value="1"/>
</dbReference>
<dbReference type="PANTHER" id="PTHR34979">
    <property type="entry name" value="INNER MEMBRANE PROTEIN YGAZ"/>
    <property type="match status" value="1"/>
</dbReference>
<accession>A0A4U5J903</accession>
<feature type="transmembrane region" description="Helical" evidence="8">
    <location>
        <begin position="185"/>
        <end position="202"/>
    </location>
</feature>
<sequence>MIDIHPDLRAGIRDSVPFYLGIVPFAMITGIAAIEAGLSPVQAVVMSVIVFAGASQIAAFELLSNSAPLLVVIGTAVVVNLRMLMYSASIAPHFTRYSRRVRAALAHLLVDQVYAMSIAEFSRDDSRDRLRYYAGLGLASWVVWSVGTAAGVLVGTGVPPELELSFAIPLVFIALLVPSLKDPPTIVAAIVSGAGALLAAGVPFNLGLFVGTVSGIAIGLAVEAWGNR</sequence>
<name>A0A4U5J903_9EURY</name>
<keyword evidence="4" id="KW-1003">Cell membrane</keyword>
<evidence type="ECO:0000256" key="4">
    <source>
        <dbReference type="ARBA" id="ARBA00022475"/>
    </source>
</evidence>
<evidence type="ECO:0000256" key="8">
    <source>
        <dbReference type="SAM" id="Phobius"/>
    </source>
</evidence>
<feature type="transmembrane region" description="Helical" evidence="8">
    <location>
        <begin position="69"/>
        <end position="91"/>
    </location>
</feature>
<comment type="subcellular location">
    <subcellularLocation>
        <location evidence="1">Cell membrane</location>
        <topology evidence="1">Multi-pass membrane protein</topology>
    </subcellularLocation>
</comment>
<protein>
    <submittedName>
        <fullName evidence="9">AzlC family ABC transporter permease</fullName>
    </submittedName>
</protein>
<evidence type="ECO:0000256" key="1">
    <source>
        <dbReference type="ARBA" id="ARBA00004651"/>
    </source>
</evidence>
<feature type="transmembrane region" description="Helical" evidence="8">
    <location>
        <begin position="132"/>
        <end position="156"/>
    </location>
</feature>
<organism evidence="9 10">
    <name type="scientific">Natronomonas salsuginis</name>
    <dbReference type="NCBI Taxonomy" id="2217661"/>
    <lineage>
        <taxon>Archaea</taxon>
        <taxon>Methanobacteriati</taxon>
        <taxon>Methanobacteriota</taxon>
        <taxon>Stenosarchaea group</taxon>
        <taxon>Halobacteria</taxon>
        <taxon>Halobacteriales</taxon>
        <taxon>Natronomonadaceae</taxon>
        <taxon>Natronomonas</taxon>
    </lineage>
</organism>
<keyword evidence="6 8" id="KW-1133">Transmembrane helix</keyword>
<keyword evidence="3" id="KW-0813">Transport</keyword>
<keyword evidence="7 8" id="KW-0472">Membrane</keyword>
<evidence type="ECO:0000313" key="9">
    <source>
        <dbReference type="EMBL" id="TKR25590.1"/>
    </source>
</evidence>
<gene>
    <name evidence="9" type="ORF">DM868_09230</name>
</gene>
<dbReference type="GO" id="GO:1903785">
    <property type="term" value="P:L-valine transmembrane transport"/>
    <property type="evidence" value="ECO:0007669"/>
    <property type="project" value="TreeGrafter"/>
</dbReference>
<keyword evidence="10" id="KW-1185">Reference proteome</keyword>
<evidence type="ECO:0000256" key="7">
    <source>
        <dbReference type="ARBA" id="ARBA00023136"/>
    </source>
</evidence>
<reference evidence="9 10" key="1">
    <citation type="submission" date="2019-04" db="EMBL/GenBank/DDBJ databases">
        <title>Natronomonas sp. F20-122 a newhaloarchaeon isolated from a saline saltern of Isla Bacuta, Huelva, Spain.</title>
        <authorList>
            <person name="Duran-Viseras A."/>
            <person name="Sanchez-Porro C."/>
            <person name="Ventosa A."/>
        </authorList>
    </citation>
    <scope>NUCLEOTIDE SEQUENCE [LARGE SCALE GENOMIC DNA]</scope>
    <source>
        <strain evidence="9 10">F20-122</strain>
    </source>
</reference>
<evidence type="ECO:0000256" key="2">
    <source>
        <dbReference type="ARBA" id="ARBA00010735"/>
    </source>
</evidence>
<dbReference type="InterPro" id="IPR011606">
    <property type="entry name" value="Brnchd-chn_aa_trnsp_permease"/>
</dbReference>
<comment type="caution">
    <text evidence="9">The sequence shown here is derived from an EMBL/GenBank/DDBJ whole genome shotgun (WGS) entry which is preliminary data.</text>
</comment>
<dbReference type="EMBL" id="QKNX01000003">
    <property type="protein sequence ID" value="TKR25590.1"/>
    <property type="molecule type" value="Genomic_DNA"/>
</dbReference>
<evidence type="ECO:0000256" key="5">
    <source>
        <dbReference type="ARBA" id="ARBA00022692"/>
    </source>
</evidence>
<evidence type="ECO:0000256" key="6">
    <source>
        <dbReference type="ARBA" id="ARBA00022989"/>
    </source>
</evidence>
<feature type="transmembrane region" description="Helical" evidence="8">
    <location>
        <begin position="41"/>
        <end position="63"/>
    </location>
</feature>
<proteinExistence type="inferred from homology"/>
<dbReference type="Proteomes" id="UP000308037">
    <property type="component" value="Unassembled WGS sequence"/>
</dbReference>
<dbReference type="GO" id="GO:0005886">
    <property type="term" value="C:plasma membrane"/>
    <property type="evidence" value="ECO:0007669"/>
    <property type="project" value="UniProtKB-SubCell"/>
</dbReference>
<dbReference type="AlphaFoldDB" id="A0A4U5J903"/>
<comment type="similarity">
    <text evidence="2">Belongs to the AzlC family.</text>
</comment>
<dbReference type="RefSeq" id="WP_137276594.1">
    <property type="nucleotide sequence ID" value="NZ_QKNX01000003.1"/>
</dbReference>